<keyword evidence="2" id="KW-1185">Reference proteome</keyword>
<keyword evidence="1" id="KW-0969">Cilium</keyword>
<dbReference type="InterPro" id="IPR055809">
    <property type="entry name" value="DUF7385"/>
</dbReference>
<protein>
    <submittedName>
        <fullName evidence="1">Flagella cluster protein</fullName>
    </submittedName>
</protein>
<sequence>MAHEFDIHDHRHRVKQLRDDGDTAVFENRDELACPACSDPFERLLLIRSETISVPENSGEPFCLARCTETIALFRH</sequence>
<evidence type="ECO:0000313" key="1">
    <source>
        <dbReference type="EMBL" id="MXV61746.1"/>
    </source>
</evidence>
<keyword evidence="1" id="KW-0282">Flagellum</keyword>
<evidence type="ECO:0000313" key="2">
    <source>
        <dbReference type="Proteomes" id="UP000434101"/>
    </source>
</evidence>
<proteinExistence type="predicted"/>
<dbReference type="Proteomes" id="UP000434101">
    <property type="component" value="Unassembled WGS sequence"/>
</dbReference>
<dbReference type="AlphaFoldDB" id="A0A6B0VL61"/>
<name>A0A6B0VL61_9EURY</name>
<accession>A0A6B0VL61</accession>
<keyword evidence="1" id="KW-0966">Cell projection</keyword>
<dbReference type="Pfam" id="PF24110">
    <property type="entry name" value="DUF7385"/>
    <property type="match status" value="1"/>
</dbReference>
<gene>
    <name evidence="1" type="ORF">GS429_06635</name>
</gene>
<comment type="caution">
    <text evidence="1">The sequence shown here is derived from an EMBL/GenBank/DDBJ whole genome shotgun (WGS) entry which is preliminary data.</text>
</comment>
<reference evidence="1 2" key="1">
    <citation type="submission" date="2020-01" db="EMBL/GenBank/DDBJ databases">
        <title>Natronorubrum sp. JWXQ-INN 674 isolated from Inner Mongolia Autonomous Region of China.</title>
        <authorList>
            <person name="Xue Q."/>
        </authorList>
    </citation>
    <scope>NUCLEOTIDE SEQUENCE [LARGE SCALE GENOMIC DNA]</scope>
    <source>
        <strain evidence="1 2">JWXQ-INN-674</strain>
    </source>
</reference>
<organism evidence="1 2">
    <name type="scientific">Natronorubrum halalkaliphilum</name>
    <dbReference type="NCBI Taxonomy" id="2691917"/>
    <lineage>
        <taxon>Archaea</taxon>
        <taxon>Methanobacteriati</taxon>
        <taxon>Methanobacteriota</taxon>
        <taxon>Stenosarchaea group</taxon>
        <taxon>Halobacteria</taxon>
        <taxon>Halobacteriales</taxon>
        <taxon>Natrialbaceae</taxon>
        <taxon>Natronorubrum</taxon>
    </lineage>
</organism>
<dbReference type="EMBL" id="WUYX01000024">
    <property type="protein sequence ID" value="MXV61746.1"/>
    <property type="molecule type" value="Genomic_DNA"/>
</dbReference>